<keyword evidence="2" id="KW-0520">NAD</keyword>
<sequence>MGGASSSIMVHGFSWLYGSSGGEIELQEIVNGLLNTQMYNSPGISIALIFITVVIGFKLSPAPSHQWTPDVYEGVRCYIVGSHPSEIASVIGASALKGEERLECQQASIIEFTRPDSTPFLERPLPKSLNGADDFKADSHSLDREVRQDFVIRC</sequence>
<name>A0A5D3CNN5_CUCMM</name>
<evidence type="ECO:0000256" key="2">
    <source>
        <dbReference type="ARBA" id="ARBA00023027"/>
    </source>
</evidence>
<accession>A0A5D3CNN5</accession>
<proteinExistence type="predicted"/>
<keyword evidence="1" id="KW-1278">Translocase</keyword>
<dbReference type="GO" id="GO:0009536">
    <property type="term" value="C:plastid"/>
    <property type="evidence" value="ECO:0007669"/>
    <property type="project" value="UniProtKB-ARBA"/>
</dbReference>
<reference evidence="4 5" key="1">
    <citation type="submission" date="2019-08" db="EMBL/GenBank/DDBJ databases">
        <title>Draft genome sequences of two oriental melons (Cucumis melo L. var makuwa).</title>
        <authorList>
            <person name="Kwon S.-Y."/>
        </authorList>
    </citation>
    <scope>NUCLEOTIDE SEQUENCE [LARGE SCALE GENOMIC DNA]</scope>
    <source>
        <strain evidence="5">cv. Chang Bougi</strain>
        <tissue evidence="4">Leaf</tissue>
    </source>
</reference>
<dbReference type="PANTHER" id="PTHR45564">
    <property type="entry name" value="NAD(P)H-QUINONE OXIDOREDUCTASE SUBUNIT 2 B, CHLOROPLASTIC"/>
    <property type="match status" value="1"/>
</dbReference>
<evidence type="ECO:0000256" key="1">
    <source>
        <dbReference type="ARBA" id="ARBA00022967"/>
    </source>
</evidence>
<dbReference type="Pfam" id="PF00361">
    <property type="entry name" value="Proton_antipo_M"/>
    <property type="match status" value="1"/>
</dbReference>
<evidence type="ECO:0000259" key="3">
    <source>
        <dbReference type="Pfam" id="PF00361"/>
    </source>
</evidence>
<protein>
    <submittedName>
        <fullName evidence="4">NAD(P)H-quinone oxidoreductase subunit 2 B</fullName>
    </submittedName>
</protein>
<evidence type="ECO:0000313" key="4">
    <source>
        <dbReference type="EMBL" id="TYK11859.1"/>
    </source>
</evidence>
<comment type="caution">
    <text evidence="4">The sequence shown here is derived from an EMBL/GenBank/DDBJ whole genome shotgun (WGS) entry which is preliminary data.</text>
</comment>
<evidence type="ECO:0000313" key="5">
    <source>
        <dbReference type="Proteomes" id="UP000321947"/>
    </source>
</evidence>
<feature type="domain" description="NADH:quinone oxidoreductase/Mrp antiporter transmembrane" evidence="3">
    <location>
        <begin position="2"/>
        <end position="74"/>
    </location>
</feature>
<dbReference type="PANTHER" id="PTHR45564:SF11">
    <property type="entry name" value="NAD(P)H-QUINONE OXIDOREDUCTASE SUBUNIT 2 B, CHLOROPLASTIC"/>
    <property type="match status" value="1"/>
</dbReference>
<dbReference type="AlphaFoldDB" id="A0A5D3CNN5"/>
<dbReference type="EMBL" id="SSTD01010378">
    <property type="protein sequence ID" value="TYK11859.1"/>
    <property type="molecule type" value="Genomic_DNA"/>
</dbReference>
<organism evidence="4 5">
    <name type="scientific">Cucumis melo var. makuwa</name>
    <name type="common">Oriental melon</name>
    <dbReference type="NCBI Taxonomy" id="1194695"/>
    <lineage>
        <taxon>Eukaryota</taxon>
        <taxon>Viridiplantae</taxon>
        <taxon>Streptophyta</taxon>
        <taxon>Embryophyta</taxon>
        <taxon>Tracheophyta</taxon>
        <taxon>Spermatophyta</taxon>
        <taxon>Magnoliopsida</taxon>
        <taxon>eudicotyledons</taxon>
        <taxon>Gunneridae</taxon>
        <taxon>Pentapetalae</taxon>
        <taxon>rosids</taxon>
        <taxon>fabids</taxon>
        <taxon>Cucurbitales</taxon>
        <taxon>Cucurbitaceae</taxon>
        <taxon>Benincaseae</taxon>
        <taxon>Cucumis</taxon>
    </lineage>
</organism>
<gene>
    <name evidence="4" type="ORF">E5676_scaffold177G00030</name>
</gene>
<dbReference type="Proteomes" id="UP000321947">
    <property type="component" value="Unassembled WGS sequence"/>
</dbReference>
<dbReference type="InterPro" id="IPR001750">
    <property type="entry name" value="ND/Mrp_TM"/>
</dbReference>